<comment type="caution">
    <text evidence="1">The sequence shown here is derived from an EMBL/GenBank/DDBJ whole genome shotgun (WGS) entry which is preliminary data.</text>
</comment>
<evidence type="ECO:0000313" key="2">
    <source>
        <dbReference type="Proteomes" id="UP000727456"/>
    </source>
</evidence>
<keyword evidence="2" id="KW-1185">Reference proteome</keyword>
<gene>
    <name evidence="1" type="ORF">FHS31_001857</name>
</gene>
<organism evidence="1 2">
    <name type="scientific">Sphingomonas vulcanisoli</name>
    <dbReference type="NCBI Taxonomy" id="1658060"/>
    <lineage>
        <taxon>Bacteria</taxon>
        <taxon>Pseudomonadati</taxon>
        <taxon>Pseudomonadota</taxon>
        <taxon>Alphaproteobacteria</taxon>
        <taxon>Sphingomonadales</taxon>
        <taxon>Sphingomonadaceae</taxon>
        <taxon>Sphingomonas</taxon>
    </lineage>
</organism>
<dbReference type="Proteomes" id="UP000727456">
    <property type="component" value="Unassembled WGS sequence"/>
</dbReference>
<dbReference type="RefSeq" id="WP_167073091.1">
    <property type="nucleotide sequence ID" value="NZ_JAAOZC010000004.1"/>
</dbReference>
<reference evidence="1 2" key="1">
    <citation type="submission" date="2020-03" db="EMBL/GenBank/DDBJ databases">
        <title>Genomic Encyclopedia of Type Strains, Phase III (KMG-III): the genomes of soil and plant-associated and newly described type strains.</title>
        <authorList>
            <person name="Whitman W."/>
        </authorList>
    </citation>
    <scope>NUCLEOTIDE SEQUENCE [LARGE SCALE GENOMIC DNA]</scope>
    <source>
        <strain evidence="1 2">CECT 8804</strain>
    </source>
</reference>
<protein>
    <recommendedName>
        <fullName evidence="3">ATP-binding protein</fullName>
    </recommendedName>
</protein>
<dbReference type="EMBL" id="JAAOZC010000004">
    <property type="protein sequence ID" value="NIJ08240.1"/>
    <property type="molecule type" value="Genomic_DNA"/>
</dbReference>
<accession>A0ABX0TUU5</accession>
<evidence type="ECO:0008006" key="3">
    <source>
        <dbReference type="Google" id="ProtNLM"/>
    </source>
</evidence>
<proteinExistence type="predicted"/>
<name>A0ABX0TUU5_9SPHN</name>
<sequence length="1244" mass="136532">MTNSPLIVSALDIASWAASERARSLLPVLVRRLVHETSRSLAASDFPGYDEAQRPGWDGWTEASDANAWLPAGAVGWELSVADDNPGKPNRDWDSRVKLSPGDRATITFVFITARRWPGKGRWADARRQGNAWADVRAYDAEDLAQWLEQCPATCLWFAALLGRPAVGLRTLDGAWSSWANACRPSLSAKLFDEATTAAANAFSAWRTTAPHRPYVVTADSVGEAVAFVATALEEVERERSIVVEDALALAGVLSTKLAGLIVIADPAAEEEAAIASAQHLVVFARTHATVPIEPDVELRPASWTVFQDALADMGVAEGDRDRTTTEAGRSPTILRRRLAIAPELKTPNWARNLALQRKLVPILLAGAWRAGDTADEACVTELAAKPIEEVERDAAELATLPDAPVWLAGGFRGVVSRKDALFALHHALTEQDISRFVAVAGLVLTLDDPRLDLPEDKRWAAGIYGVRAEVSGALREAVGEFLVLLAIEGDRLLGDRLGAIAARVDQLVTSALRGASPRQWLAQHYLRWLAEASPNAFLDAVEADLRQDEPALFNLLRPVTSSMGGCDRTELLWALELLAWEPRRFSRVFAILAKLSEVPINDNWVNKPEASLGSLVRYWLPQTAASVEERIAVVRGFAETRSPVAWRLLLGQLPGRGGHATPNMRPRWREVTIGAGQPTHNEVRTFVLAIVDLLLDWPGYSTTQLAEVLSRIDDIPDEAASRLLSRAEQWADAASDADRAILRDSIRRTLGLWRLRSAEQSELPTYHTRFQDLAERLLPVDVVERHRWLFADHWPRYDREENEDWEQHSQRVEEDRRKALQEVLSAQGINGVVALISGGNAAAWIGSLLAKLEGDNVAAWLRELIRRDELGAKVDDTLRGLLSNSDAETRRDALTEVLADATLSAGDHVRIVVSAPSERATWQLIGDAAPEIASGYWARMVAYVHGLDASDTAFLIDQLLSASRPFAAFQAIGFEVKAVDPHLLARVLRAMRASQGDDVAVATPDGWHLGEAIACVETAEVMSLSEMASLEFGFFPLLEHDQHGTPHLDRVIAENPGDFVHLVSLIYKRDDGEVDRQEGQEAASHTAWQILHHGRRVPGTCDDGTIDADALMTWIDTARNLGRAAARSTMTDQTIGTLLSASPVGTDGHWPHEAVRQVLDRFSAEHIATGFVVGKRNARGVVTRAPGGGQERALAAQFRVGADAMRLAFPFSARTLDQLAADYEYEAKRWDGEDQVDRRLGRR</sequence>
<evidence type="ECO:0000313" key="1">
    <source>
        <dbReference type="EMBL" id="NIJ08240.1"/>
    </source>
</evidence>